<gene>
    <name evidence="2" type="ORF">Apa02nite_093740</name>
</gene>
<dbReference type="InterPro" id="IPR037523">
    <property type="entry name" value="VOC_core"/>
</dbReference>
<sequence>MSGMAITHLDVVSLPVSDQERARDFYVGTLGFELLRQNAMGPAQQWIQVAPKGGQTSITLVTWFDTMPPGSLQGLVLHTDDLDAEVAALAAKGVPVPDGVQDAPWGRFAVVTDPDGNRLVLSGRPPRA</sequence>
<dbReference type="SUPFAM" id="SSF54593">
    <property type="entry name" value="Glyoxalase/Bleomycin resistance protein/Dihydroxybiphenyl dioxygenase"/>
    <property type="match status" value="1"/>
</dbReference>
<dbReference type="PROSITE" id="PS51819">
    <property type="entry name" value="VOC"/>
    <property type="match status" value="1"/>
</dbReference>
<evidence type="ECO:0000313" key="3">
    <source>
        <dbReference type="Proteomes" id="UP000624709"/>
    </source>
</evidence>
<name>A0ABQ4BRG0_9ACTN</name>
<organism evidence="2 3">
    <name type="scientific">Actinoplanes palleronii</name>
    <dbReference type="NCBI Taxonomy" id="113570"/>
    <lineage>
        <taxon>Bacteria</taxon>
        <taxon>Bacillati</taxon>
        <taxon>Actinomycetota</taxon>
        <taxon>Actinomycetes</taxon>
        <taxon>Micromonosporales</taxon>
        <taxon>Micromonosporaceae</taxon>
        <taxon>Actinoplanes</taxon>
    </lineage>
</organism>
<dbReference type="Proteomes" id="UP000624709">
    <property type="component" value="Unassembled WGS sequence"/>
</dbReference>
<comment type="caution">
    <text evidence="2">The sequence shown here is derived from an EMBL/GenBank/DDBJ whole genome shotgun (WGS) entry which is preliminary data.</text>
</comment>
<dbReference type="EMBL" id="BOMS01000168">
    <property type="protein sequence ID" value="GIE73266.1"/>
    <property type="molecule type" value="Genomic_DNA"/>
</dbReference>
<dbReference type="Pfam" id="PF00903">
    <property type="entry name" value="Glyoxalase"/>
    <property type="match status" value="1"/>
</dbReference>
<dbReference type="InterPro" id="IPR004360">
    <property type="entry name" value="Glyas_Fos-R_dOase_dom"/>
</dbReference>
<protein>
    <submittedName>
        <fullName evidence="2">Glyoxalase</fullName>
    </submittedName>
</protein>
<reference evidence="2 3" key="1">
    <citation type="submission" date="2021-01" db="EMBL/GenBank/DDBJ databases">
        <title>Whole genome shotgun sequence of Actinoplanes palleronii NBRC 14916.</title>
        <authorList>
            <person name="Komaki H."/>
            <person name="Tamura T."/>
        </authorList>
    </citation>
    <scope>NUCLEOTIDE SEQUENCE [LARGE SCALE GENOMIC DNA]</scope>
    <source>
        <strain evidence="2 3">NBRC 14916</strain>
    </source>
</reference>
<dbReference type="PANTHER" id="PTHR36437">
    <property type="entry name" value="GLYOXALASE/BLEOMYCIN RESISTANCE PROTEIN/DIOXYGENASE"/>
    <property type="match status" value="1"/>
</dbReference>
<dbReference type="InterPro" id="IPR029068">
    <property type="entry name" value="Glyas_Bleomycin-R_OHBP_Dase"/>
</dbReference>
<accession>A0ABQ4BRG0</accession>
<dbReference type="Gene3D" id="3.10.180.10">
    <property type="entry name" value="2,3-Dihydroxybiphenyl 1,2-Dioxygenase, domain 1"/>
    <property type="match status" value="1"/>
</dbReference>
<dbReference type="PANTHER" id="PTHR36437:SF2">
    <property type="entry name" value="GLYOXALASE_BLEOMYCIN RESISTANCE PROTEIN_DIOXYGENASE"/>
    <property type="match status" value="1"/>
</dbReference>
<evidence type="ECO:0000313" key="2">
    <source>
        <dbReference type="EMBL" id="GIE73266.1"/>
    </source>
</evidence>
<evidence type="ECO:0000259" key="1">
    <source>
        <dbReference type="PROSITE" id="PS51819"/>
    </source>
</evidence>
<feature type="domain" description="VOC" evidence="1">
    <location>
        <begin position="8"/>
        <end position="124"/>
    </location>
</feature>
<keyword evidence="3" id="KW-1185">Reference proteome</keyword>
<proteinExistence type="predicted"/>